<dbReference type="PANTHER" id="PTHR13774:SF32">
    <property type="entry name" value="ANTISENSE-ENHANCING SEQUENCE 1"/>
    <property type="match status" value="1"/>
</dbReference>
<gene>
    <name evidence="4" type="ORF">GHO39_08725</name>
    <name evidence="3" type="ORF">GHO40_19730</name>
</gene>
<evidence type="ECO:0000313" key="4">
    <source>
        <dbReference type="EMBL" id="MQT89215.1"/>
    </source>
</evidence>
<dbReference type="Proteomes" id="UP000441404">
    <property type="component" value="Unassembled WGS sequence"/>
</dbReference>
<dbReference type="Pfam" id="PF02567">
    <property type="entry name" value="PhzC-PhzF"/>
    <property type="match status" value="1"/>
</dbReference>
<feature type="active site" evidence="2">
    <location>
        <position position="47"/>
    </location>
</feature>
<comment type="caution">
    <text evidence="4">The sequence shown here is derived from an EMBL/GenBank/DDBJ whole genome shotgun (WGS) entry which is preliminary data.</text>
</comment>
<evidence type="ECO:0000256" key="2">
    <source>
        <dbReference type="PIRSR" id="PIRSR016184-1"/>
    </source>
</evidence>
<comment type="similarity">
    <text evidence="1">Belongs to the PhzF family.</text>
</comment>
<evidence type="ECO:0000256" key="1">
    <source>
        <dbReference type="ARBA" id="ARBA00008270"/>
    </source>
</evidence>
<sequence>MSLFDFKQVDVFSTVALKGNPVAVVLNADGLSDEQMADFARWTNLSETTFVLKPQNPEADYRLRIFTTLRELPFAGHPTLGSCHAWLEAGGKPRGEEIIQECAVGLIRVRRNAGQLAFTAPPLLRTGPVDEALLQRVCQGLGIEPHAVQQARWVDNGPGWLALLLADRAQVLAIKPDYSQLHGLALGVVAPWSAERDGAEAQFEVRAFLAGDGMQEDPVTGSLNAGLAQWLIADGLAPQRYVASQGTALGRAGRVFIEQVGEDIWVGGAAVTCISGTLSL</sequence>
<dbReference type="GO" id="GO:0005737">
    <property type="term" value="C:cytoplasm"/>
    <property type="evidence" value="ECO:0007669"/>
    <property type="project" value="TreeGrafter"/>
</dbReference>
<dbReference type="InterPro" id="IPR003719">
    <property type="entry name" value="Phenazine_PhzF-like"/>
</dbReference>
<evidence type="ECO:0000313" key="3">
    <source>
        <dbReference type="EMBL" id="MQT48937.1"/>
    </source>
</evidence>
<evidence type="ECO:0000313" key="5">
    <source>
        <dbReference type="Proteomes" id="UP000441404"/>
    </source>
</evidence>
<dbReference type="SUPFAM" id="SSF54506">
    <property type="entry name" value="Diaminopimelate epimerase-like"/>
    <property type="match status" value="1"/>
</dbReference>
<dbReference type="RefSeq" id="WP_153327811.1">
    <property type="nucleotide sequence ID" value="NZ_WIWI01000019.1"/>
</dbReference>
<dbReference type="EMBL" id="WIWJ01000041">
    <property type="protein sequence ID" value="MQT48937.1"/>
    <property type="molecule type" value="Genomic_DNA"/>
</dbReference>
<dbReference type="GO" id="GO:0016853">
    <property type="term" value="F:isomerase activity"/>
    <property type="evidence" value="ECO:0007669"/>
    <property type="project" value="UniProtKB-KW"/>
</dbReference>
<dbReference type="AlphaFoldDB" id="A0A6A7YGD8"/>
<dbReference type="EMBL" id="WIWI01000019">
    <property type="protein sequence ID" value="MQT89215.1"/>
    <property type="molecule type" value="Genomic_DNA"/>
</dbReference>
<dbReference type="PANTHER" id="PTHR13774">
    <property type="entry name" value="PHENAZINE BIOSYNTHESIS PROTEIN"/>
    <property type="match status" value="1"/>
</dbReference>
<name>A0A6A7YGD8_9PSED</name>
<organism evidence="4 6">
    <name type="scientific">Pseudomonas helleri</name>
    <dbReference type="NCBI Taxonomy" id="1608996"/>
    <lineage>
        <taxon>Bacteria</taxon>
        <taxon>Pseudomonadati</taxon>
        <taxon>Pseudomonadota</taxon>
        <taxon>Gammaproteobacteria</taxon>
        <taxon>Pseudomonadales</taxon>
        <taxon>Pseudomonadaceae</taxon>
        <taxon>Pseudomonas</taxon>
    </lineage>
</organism>
<accession>A0A6A7YGD8</accession>
<evidence type="ECO:0000313" key="6">
    <source>
        <dbReference type="Proteomes" id="UP000489190"/>
    </source>
</evidence>
<dbReference type="PIRSF" id="PIRSF016184">
    <property type="entry name" value="PhzC_PhzF"/>
    <property type="match status" value="1"/>
</dbReference>
<reference evidence="5 6" key="1">
    <citation type="submission" date="2019-10" db="EMBL/GenBank/DDBJ databases">
        <title>Evaluation of single-gene subtyping targets for Pseudomonas.</title>
        <authorList>
            <person name="Reichler S.J."/>
            <person name="Orsi R.H."/>
            <person name="Wiedmann M."/>
            <person name="Martin N.H."/>
            <person name="Murphy S.I."/>
        </authorList>
    </citation>
    <scope>NUCLEOTIDE SEQUENCE [LARGE SCALE GENOMIC DNA]</scope>
    <source>
        <strain evidence="4 6">FSL R10-3254</strain>
        <strain evidence="3 5">FSL R10-3257</strain>
    </source>
</reference>
<protein>
    <submittedName>
        <fullName evidence="4">PhzF family phenazine biosynthesis isomerase</fullName>
    </submittedName>
</protein>
<dbReference type="NCBIfam" id="TIGR00654">
    <property type="entry name" value="PhzF_family"/>
    <property type="match status" value="1"/>
</dbReference>
<dbReference type="Proteomes" id="UP000489190">
    <property type="component" value="Unassembled WGS sequence"/>
</dbReference>
<dbReference type="Gene3D" id="3.10.310.10">
    <property type="entry name" value="Diaminopimelate Epimerase, Chain A, domain 1"/>
    <property type="match status" value="2"/>
</dbReference>
<proteinExistence type="inferred from homology"/>
<keyword evidence="4" id="KW-0413">Isomerase</keyword>